<dbReference type="RefSeq" id="WP_342902428.1">
    <property type="nucleotide sequence ID" value="NZ_JBCHKU010000034.1"/>
</dbReference>
<dbReference type="EMBL" id="JBCHKU010000034">
    <property type="protein sequence ID" value="MEM6250719.1"/>
    <property type="molecule type" value="Genomic_DNA"/>
</dbReference>
<keyword evidence="2" id="KW-1185">Reference proteome</keyword>
<gene>
    <name evidence="1" type="ORF">AAGS29_19160</name>
</gene>
<sequence length="98" mass="11337">MKKGQSTIKAIDDFIDGADSNENIRRNKKEVDKKKPVSFSATEKELREIQDLVKKYNSLAYQDDSQAINRSDLIMAMKSHFEAMEDQEFYKTISKILS</sequence>
<name>A0ABU9UWT2_9GAMM</name>
<comment type="caution">
    <text evidence="1">The sequence shown here is derived from an EMBL/GenBank/DDBJ whole genome shotgun (WGS) entry which is preliminary data.</text>
</comment>
<dbReference type="Proteomes" id="UP001489333">
    <property type="component" value="Unassembled WGS sequence"/>
</dbReference>
<evidence type="ECO:0000313" key="1">
    <source>
        <dbReference type="EMBL" id="MEM6250719.1"/>
    </source>
</evidence>
<organism evidence="1 2">
    <name type="scientific">Shewanella vaxholmensis</name>
    <dbReference type="NCBI Taxonomy" id="3063535"/>
    <lineage>
        <taxon>Bacteria</taxon>
        <taxon>Pseudomonadati</taxon>
        <taxon>Pseudomonadota</taxon>
        <taxon>Gammaproteobacteria</taxon>
        <taxon>Alteromonadales</taxon>
        <taxon>Shewanellaceae</taxon>
        <taxon>Shewanella</taxon>
    </lineage>
</organism>
<evidence type="ECO:0000313" key="2">
    <source>
        <dbReference type="Proteomes" id="UP001489333"/>
    </source>
</evidence>
<protein>
    <submittedName>
        <fullName evidence="1">Uncharacterized protein</fullName>
    </submittedName>
</protein>
<proteinExistence type="predicted"/>
<reference evidence="1 2" key="1">
    <citation type="submission" date="2024-04" db="EMBL/GenBank/DDBJ databases">
        <title>Novel Shewanella species isolated from Baltic Sea sediments.</title>
        <authorList>
            <person name="Martin-Rodriguez A.J."/>
            <person name="Fernandez-Juarez V."/>
            <person name="Valeriano V.D."/>
            <person name="Mihindukulasooriya I."/>
            <person name="Ceresnova L."/>
            <person name="Joffre E."/>
            <person name="Jensie-Markopoulos S."/>
            <person name="Moore E.R.B."/>
            <person name="Sjoling A."/>
        </authorList>
    </citation>
    <scope>NUCLEOTIDE SEQUENCE [LARGE SCALE GENOMIC DNA]</scope>
    <source>
        <strain evidence="1 2">VAX-SP0-0CM-1</strain>
    </source>
</reference>
<accession>A0ABU9UWT2</accession>